<dbReference type="OrthoDB" id="5621871at2"/>
<reference evidence="3 6" key="2">
    <citation type="submission" date="2019-06" db="EMBL/GenBank/DDBJ databases">
        <title>Whole genome shotgun sequence of Brevibacillus formosus NBRC 15716.</title>
        <authorList>
            <person name="Hosoyama A."/>
            <person name="Uohara A."/>
            <person name="Ohji S."/>
            <person name="Ichikawa N."/>
        </authorList>
    </citation>
    <scope>NUCLEOTIDE SEQUENCE [LARGE SCALE GENOMIC DNA]</scope>
    <source>
        <strain evidence="3 6">NBRC 15716</strain>
    </source>
</reference>
<dbReference type="InterPro" id="IPR021124">
    <property type="entry name" value="CRISPR-assoc_prot_Cas5"/>
</dbReference>
<dbReference type="GO" id="GO:0004519">
    <property type="term" value="F:endonuclease activity"/>
    <property type="evidence" value="ECO:0007669"/>
    <property type="project" value="UniProtKB-UniRule"/>
</dbReference>
<evidence type="ECO:0000313" key="5">
    <source>
        <dbReference type="Proteomes" id="UP000035218"/>
    </source>
</evidence>
<dbReference type="EC" id="3.1.-.-" evidence="2"/>
<sequence length="213" mass="24937">MGYGIRLRVWGEYACFTRPEMKVERVSYDVITPSAARGILEAIHWKPAIRWVIDRIHVVNPICFENIRRNEVESKASVKKASIYVTEERQQRASMVLKNVEYIIEAHFEMTEQRGAEDTPEKHYNVFLRRARQGQCFHRPYLGCREFQAHFELLEGGLVSYENVHPGVKDLGYMLLDQVFHVDTKGVTKEVVPHFFRARMVDSVIEVPKLEER</sequence>
<dbReference type="NCBIfam" id="TIGR02593">
    <property type="entry name" value="CRISPR_cas5"/>
    <property type="match status" value="1"/>
</dbReference>
<keyword evidence="2" id="KW-0694">RNA-binding</keyword>
<evidence type="ECO:0000313" key="4">
    <source>
        <dbReference type="EMBL" id="KLH97773.1"/>
    </source>
</evidence>
<keyword evidence="1 2" id="KW-0051">Antiviral defense</keyword>
<proteinExistence type="inferred from homology"/>
<dbReference type="EMBL" id="LDCN01000005">
    <property type="protein sequence ID" value="KLH97773.1"/>
    <property type="molecule type" value="Genomic_DNA"/>
</dbReference>
<comment type="similarity">
    <text evidence="2">Belongs to the CRISPR-associated protein Cas5 family. Subtype I-C/Dvulg subfamily.</text>
</comment>
<dbReference type="RefSeq" id="WP_047071590.1">
    <property type="nucleotide sequence ID" value="NZ_BJOL01000009.1"/>
</dbReference>
<dbReference type="GO" id="GO:0051607">
    <property type="term" value="P:defense response to virus"/>
    <property type="evidence" value="ECO:0007669"/>
    <property type="project" value="UniProtKB-UniRule"/>
</dbReference>
<evidence type="ECO:0000256" key="2">
    <source>
        <dbReference type="PIRNR" id="PIRNR029950"/>
    </source>
</evidence>
<evidence type="ECO:0000313" key="3">
    <source>
        <dbReference type="EMBL" id="GED57536.1"/>
    </source>
</evidence>
<dbReference type="GeneID" id="87586966"/>
<dbReference type="Gene3D" id="3.30.70.2660">
    <property type="match status" value="1"/>
</dbReference>
<organism evidence="4 5">
    <name type="scientific">Brevibacillus formosus</name>
    <dbReference type="NCBI Taxonomy" id="54913"/>
    <lineage>
        <taxon>Bacteria</taxon>
        <taxon>Bacillati</taxon>
        <taxon>Bacillota</taxon>
        <taxon>Bacilli</taxon>
        <taxon>Bacillales</taxon>
        <taxon>Paenibacillaceae</taxon>
        <taxon>Brevibacillus</taxon>
    </lineage>
</organism>
<keyword evidence="2" id="KW-0378">Hydrolase</keyword>
<keyword evidence="2" id="KW-0255">Endonuclease</keyword>
<dbReference type="InterPro" id="IPR013422">
    <property type="entry name" value="CRISPR-assoc_prot_Cas5_N"/>
</dbReference>
<comment type="function">
    <text evidence="2">CRISPR (clustered regularly interspaced short palindromic repeat) is an adaptive immune system that provides protection against mobile genetic elements (viruses, transposable elements and conjugative plasmids). CRISPR clusters contain spacers, sequences complementary to antecedent mobile elements, and target invading nucleic acids. CRISPR clusters are transcribed and processed into CRISPR RNA (crRNA).</text>
</comment>
<dbReference type="NCBIfam" id="TIGR01876">
    <property type="entry name" value="cas_Cas5d"/>
    <property type="match status" value="1"/>
</dbReference>
<gene>
    <name evidence="4" type="ORF">AA984_18060</name>
    <name evidence="3" type="ORF">BFO01nite_16680</name>
</gene>
<dbReference type="EMBL" id="BJOL01000009">
    <property type="protein sequence ID" value="GED57536.1"/>
    <property type="molecule type" value="Genomic_DNA"/>
</dbReference>
<reference evidence="4 5" key="1">
    <citation type="submission" date="2015-05" db="EMBL/GenBank/DDBJ databases">
        <title>Genome sequencing project for genomic taxonomy and phylogenomics of Bacillus-like bacteria.</title>
        <authorList>
            <person name="Liu B."/>
            <person name="Wang J."/>
            <person name="Zhu Y."/>
            <person name="Liu G."/>
            <person name="Chen Q."/>
            <person name="Chen Z."/>
            <person name="Lan J."/>
            <person name="Che J."/>
            <person name="Ge C."/>
            <person name="Shi H."/>
            <person name="Pan Z."/>
            <person name="Liu X."/>
        </authorList>
    </citation>
    <scope>NUCLEOTIDE SEQUENCE [LARGE SCALE GENOMIC DNA]</scope>
    <source>
        <strain evidence="4 5">DSM 9885</strain>
    </source>
</reference>
<dbReference type="Proteomes" id="UP000035218">
    <property type="component" value="Unassembled WGS sequence"/>
</dbReference>
<protein>
    <recommendedName>
        <fullName evidence="2">pre-crRNA processing endonuclease</fullName>
        <ecNumber evidence="2">3.1.-.-</ecNumber>
    </recommendedName>
</protein>
<dbReference type="PIRSF" id="PIRSF029950">
    <property type="entry name" value="Cas_CT1134"/>
    <property type="match status" value="1"/>
</dbReference>
<dbReference type="Proteomes" id="UP000319498">
    <property type="component" value="Unassembled WGS sequence"/>
</dbReference>
<name>A0A837KKQ6_9BACL</name>
<dbReference type="Pfam" id="PF09704">
    <property type="entry name" value="Cas_Cas5d"/>
    <property type="match status" value="1"/>
</dbReference>
<dbReference type="GO" id="GO:0043571">
    <property type="term" value="P:maintenance of CRISPR repeat elements"/>
    <property type="evidence" value="ECO:0007669"/>
    <property type="project" value="UniProtKB-UniRule"/>
</dbReference>
<accession>A0A837KKQ6</accession>
<evidence type="ECO:0000313" key="6">
    <source>
        <dbReference type="Proteomes" id="UP000319498"/>
    </source>
</evidence>
<dbReference type="AlphaFoldDB" id="A0A837KKQ6"/>
<keyword evidence="6" id="KW-1185">Reference proteome</keyword>
<comment type="caution">
    <text evidence="4">The sequence shown here is derived from an EMBL/GenBank/DDBJ whole genome shotgun (WGS) entry which is preliminary data.</text>
</comment>
<dbReference type="CDD" id="cd09752">
    <property type="entry name" value="Cas5_I-C"/>
    <property type="match status" value="1"/>
</dbReference>
<dbReference type="GO" id="GO:0016787">
    <property type="term" value="F:hydrolase activity"/>
    <property type="evidence" value="ECO:0007669"/>
    <property type="project" value="UniProtKB-KW"/>
</dbReference>
<dbReference type="GO" id="GO:0003723">
    <property type="term" value="F:RNA binding"/>
    <property type="evidence" value="ECO:0007669"/>
    <property type="project" value="UniProtKB-UniRule"/>
</dbReference>
<dbReference type="InterPro" id="IPR010155">
    <property type="entry name" value="CRISPR-assoc_prot_Cas5d"/>
</dbReference>
<keyword evidence="2" id="KW-0540">Nuclease</keyword>
<evidence type="ECO:0000256" key="1">
    <source>
        <dbReference type="ARBA" id="ARBA00023118"/>
    </source>
</evidence>